<gene>
    <name evidence="2" type="ORF">AAFH96_08270</name>
</gene>
<protein>
    <submittedName>
        <fullName evidence="2">Uncharacterized protein</fullName>
    </submittedName>
</protein>
<comment type="caution">
    <text evidence="2">The sequence shown here is derived from an EMBL/GenBank/DDBJ whole genome shotgun (WGS) entry which is preliminary data.</text>
</comment>
<sequence length="56" mass="5792">MPGKALHQHLNDVCRTADTAVAHVGPSGHTSIPGAGSRWPYGPTSGPVSGWAEESR</sequence>
<organism evidence="2 3">
    <name type="scientific">Polymorphospora lycopeni</name>
    <dbReference type="NCBI Taxonomy" id="3140240"/>
    <lineage>
        <taxon>Bacteria</taxon>
        <taxon>Bacillati</taxon>
        <taxon>Actinomycetota</taxon>
        <taxon>Actinomycetes</taxon>
        <taxon>Micromonosporales</taxon>
        <taxon>Micromonosporaceae</taxon>
        <taxon>Polymorphospora</taxon>
    </lineage>
</organism>
<evidence type="ECO:0000313" key="3">
    <source>
        <dbReference type="Proteomes" id="UP001582793"/>
    </source>
</evidence>
<proteinExistence type="predicted"/>
<dbReference type="Proteomes" id="UP001582793">
    <property type="component" value="Unassembled WGS sequence"/>
</dbReference>
<feature type="region of interest" description="Disordered" evidence="1">
    <location>
        <begin position="24"/>
        <end position="56"/>
    </location>
</feature>
<dbReference type="RefSeq" id="WP_375733719.1">
    <property type="nucleotide sequence ID" value="NZ_JBCGDC010000017.1"/>
</dbReference>
<name>A0ABV5CQ03_9ACTN</name>
<dbReference type="EMBL" id="JBCGDC010000017">
    <property type="protein sequence ID" value="MFB6393106.1"/>
    <property type="molecule type" value="Genomic_DNA"/>
</dbReference>
<reference evidence="2 3" key="1">
    <citation type="submission" date="2024-04" db="EMBL/GenBank/DDBJ databases">
        <title>Polymorphospora sp. isolated from Baiyangdian Lake in Xiong'an New Area.</title>
        <authorList>
            <person name="Zhang X."/>
            <person name="Liu J."/>
        </authorList>
    </citation>
    <scope>NUCLEOTIDE SEQUENCE [LARGE SCALE GENOMIC DNA]</scope>
    <source>
        <strain evidence="2 3">2-325</strain>
    </source>
</reference>
<evidence type="ECO:0000313" key="2">
    <source>
        <dbReference type="EMBL" id="MFB6393106.1"/>
    </source>
</evidence>
<accession>A0ABV5CQ03</accession>
<keyword evidence="3" id="KW-1185">Reference proteome</keyword>
<evidence type="ECO:0000256" key="1">
    <source>
        <dbReference type="SAM" id="MobiDB-lite"/>
    </source>
</evidence>